<dbReference type="RefSeq" id="WP_267846002.1">
    <property type="nucleotide sequence ID" value="NZ_JAPMXC010000001.1"/>
</dbReference>
<dbReference type="PANTHER" id="PTHR42709:SF6">
    <property type="entry name" value="UNDECAPRENYL PHOSPHATE TRANSPORTER A"/>
    <property type="match status" value="1"/>
</dbReference>
<dbReference type="InterPro" id="IPR032816">
    <property type="entry name" value="VTT_dom"/>
</dbReference>
<evidence type="ECO:0000256" key="3">
    <source>
        <dbReference type="ARBA" id="ARBA00022692"/>
    </source>
</evidence>
<dbReference type="Pfam" id="PF00581">
    <property type="entry name" value="Rhodanese"/>
    <property type="match status" value="1"/>
</dbReference>
<feature type="domain" description="Rhodanese" evidence="7">
    <location>
        <begin position="218"/>
        <end position="309"/>
    </location>
</feature>
<feature type="transmembrane region" description="Helical" evidence="6">
    <location>
        <begin position="173"/>
        <end position="193"/>
    </location>
</feature>
<keyword evidence="9" id="KW-1185">Reference proteome</keyword>
<dbReference type="PANTHER" id="PTHR42709">
    <property type="entry name" value="ALKALINE PHOSPHATASE LIKE PROTEIN"/>
    <property type="match status" value="1"/>
</dbReference>
<dbReference type="SUPFAM" id="SSF52821">
    <property type="entry name" value="Rhodanese/Cell cycle control phosphatase"/>
    <property type="match status" value="1"/>
</dbReference>
<evidence type="ECO:0000256" key="2">
    <source>
        <dbReference type="ARBA" id="ARBA00022475"/>
    </source>
</evidence>
<dbReference type="SMART" id="SM00450">
    <property type="entry name" value="RHOD"/>
    <property type="match status" value="1"/>
</dbReference>
<evidence type="ECO:0000256" key="1">
    <source>
        <dbReference type="ARBA" id="ARBA00004651"/>
    </source>
</evidence>
<evidence type="ECO:0000256" key="5">
    <source>
        <dbReference type="ARBA" id="ARBA00023136"/>
    </source>
</evidence>
<proteinExistence type="predicted"/>
<reference evidence="8" key="1">
    <citation type="submission" date="2022-11" db="EMBL/GenBank/DDBJ databases">
        <title>Robbsia betulipollinis sp. nov., isolated from pollen of birch (Betula pendula).</title>
        <authorList>
            <person name="Shi H."/>
            <person name="Ambika Manirajan B."/>
            <person name="Ratering S."/>
            <person name="Geissler-Plaum R."/>
            <person name="Schnell S."/>
        </authorList>
    </citation>
    <scope>NUCLEOTIDE SEQUENCE</scope>
    <source>
        <strain evidence="8">Bb-Pol-6</strain>
    </source>
</reference>
<keyword evidence="4 6" id="KW-1133">Transmembrane helix</keyword>
<evidence type="ECO:0000313" key="8">
    <source>
        <dbReference type="EMBL" id="MCY0386535.1"/>
    </source>
</evidence>
<evidence type="ECO:0000256" key="6">
    <source>
        <dbReference type="SAM" id="Phobius"/>
    </source>
</evidence>
<evidence type="ECO:0000313" key="9">
    <source>
        <dbReference type="Proteomes" id="UP001082899"/>
    </source>
</evidence>
<dbReference type="EMBL" id="JAPMXC010000001">
    <property type="protein sequence ID" value="MCY0386535.1"/>
    <property type="molecule type" value="Genomic_DNA"/>
</dbReference>
<sequence length="344" mass="37546">MLHIPTSLPPEWGVGAVFLSVLVVQLGVPIPAAPMLIVGGTMIAAGEASFPRMLAAAMIATLMADSLWFATGRAHGRKMLNRLVRFSLSLDAAVRIARGRFERFGAPLLAVSKFVPGLGLVAPPLMGTTSVDVRLFLFWDGVGAALWASFWLLGGAALRDQIARFFVFARHNGGTVTDALLVLAGVFLLYRWLRRLRFRQWLARVGITPDQLDGMMRSASPPVIFDARPEVIRRAEAYRIPGALPLDLTSSSKLDDALLERPMVVYCVCPNEATAKRIVSQLRRKGIHHIRALRGGLDAWEKRGFPLEPIPAGSATEDPPAFPRFFAGDPLIADDYTVRATTAK</sequence>
<evidence type="ECO:0000256" key="4">
    <source>
        <dbReference type="ARBA" id="ARBA00022989"/>
    </source>
</evidence>
<dbReference type="InterPro" id="IPR001763">
    <property type="entry name" value="Rhodanese-like_dom"/>
</dbReference>
<dbReference type="Proteomes" id="UP001082899">
    <property type="component" value="Unassembled WGS sequence"/>
</dbReference>
<keyword evidence="3 6" id="KW-0812">Transmembrane</keyword>
<feature type="transmembrane region" description="Helical" evidence="6">
    <location>
        <begin position="53"/>
        <end position="72"/>
    </location>
</feature>
<feature type="transmembrane region" description="Helical" evidence="6">
    <location>
        <begin position="12"/>
        <end position="33"/>
    </location>
</feature>
<dbReference type="PROSITE" id="PS50206">
    <property type="entry name" value="RHODANESE_3"/>
    <property type="match status" value="1"/>
</dbReference>
<keyword evidence="5 6" id="KW-0472">Membrane</keyword>
<feature type="transmembrane region" description="Helical" evidence="6">
    <location>
        <begin position="135"/>
        <end position="153"/>
    </location>
</feature>
<evidence type="ECO:0000259" key="7">
    <source>
        <dbReference type="PROSITE" id="PS50206"/>
    </source>
</evidence>
<dbReference type="Gene3D" id="3.40.250.10">
    <property type="entry name" value="Rhodanese-like domain"/>
    <property type="match status" value="1"/>
</dbReference>
<protein>
    <submittedName>
        <fullName evidence="8">VTT domain-containing protein</fullName>
    </submittedName>
</protein>
<comment type="caution">
    <text evidence="8">The sequence shown here is derived from an EMBL/GenBank/DDBJ whole genome shotgun (WGS) entry which is preliminary data.</text>
</comment>
<organism evidence="8 9">
    <name type="scientific">Robbsia betulipollinis</name>
    <dbReference type="NCBI Taxonomy" id="2981849"/>
    <lineage>
        <taxon>Bacteria</taxon>
        <taxon>Pseudomonadati</taxon>
        <taxon>Pseudomonadota</taxon>
        <taxon>Betaproteobacteria</taxon>
        <taxon>Burkholderiales</taxon>
        <taxon>Burkholderiaceae</taxon>
        <taxon>Robbsia</taxon>
    </lineage>
</organism>
<dbReference type="InterPro" id="IPR036873">
    <property type="entry name" value="Rhodanese-like_dom_sf"/>
</dbReference>
<gene>
    <name evidence="8" type="ORF">OVY01_04640</name>
</gene>
<dbReference type="InterPro" id="IPR051311">
    <property type="entry name" value="DedA_domain"/>
</dbReference>
<dbReference type="Pfam" id="PF09335">
    <property type="entry name" value="VTT_dom"/>
    <property type="match status" value="1"/>
</dbReference>
<name>A0ABT3ZJS8_9BURK</name>
<keyword evidence="2" id="KW-1003">Cell membrane</keyword>
<comment type="subcellular location">
    <subcellularLocation>
        <location evidence="1">Cell membrane</location>
        <topology evidence="1">Multi-pass membrane protein</topology>
    </subcellularLocation>
</comment>
<accession>A0ABT3ZJS8</accession>